<reference evidence="1" key="1">
    <citation type="submission" date="2016-10" db="EMBL/GenBank/DDBJ databases">
        <title>Sequence of Gallionella enrichment culture.</title>
        <authorList>
            <person name="Poehlein A."/>
            <person name="Muehling M."/>
            <person name="Daniel R."/>
        </authorList>
    </citation>
    <scope>NUCLEOTIDE SEQUENCE</scope>
</reference>
<dbReference type="EMBL" id="MLJW01000008">
    <property type="protein sequence ID" value="OIR16041.1"/>
    <property type="molecule type" value="Genomic_DNA"/>
</dbReference>
<protein>
    <submittedName>
        <fullName evidence="1">Uncharacterized protein</fullName>
    </submittedName>
</protein>
<name>A0A1J5T587_9ZZZZ</name>
<comment type="caution">
    <text evidence="1">The sequence shown here is derived from an EMBL/GenBank/DDBJ whole genome shotgun (WGS) entry which is preliminary data.</text>
</comment>
<organism evidence="1">
    <name type="scientific">mine drainage metagenome</name>
    <dbReference type="NCBI Taxonomy" id="410659"/>
    <lineage>
        <taxon>unclassified sequences</taxon>
        <taxon>metagenomes</taxon>
        <taxon>ecological metagenomes</taxon>
    </lineage>
</organism>
<evidence type="ECO:0000313" key="1">
    <source>
        <dbReference type="EMBL" id="OIR16041.1"/>
    </source>
</evidence>
<proteinExistence type="predicted"/>
<accession>A0A1J5T587</accession>
<gene>
    <name evidence="1" type="ORF">GALL_35450</name>
</gene>
<sequence>MSLVGWARSAHAVGFRFCFPCTPPSSGGWSGVFGEDCLSAKREFRSRLTSRATQGTAKQRRTGVAFFLVTFSLAKQEKVTCCRATPGGVDVS</sequence>
<dbReference type="AlphaFoldDB" id="A0A1J5T587"/>